<dbReference type="RefSeq" id="XP_008619203.1">
    <property type="nucleotide sequence ID" value="XM_008620981.1"/>
</dbReference>
<dbReference type="EMBL" id="JH767209">
    <property type="protein sequence ID" value="EQC27384.1"/>
    <property type="molecule type" value="Genomic_DNA"/>
</dbReference>
<dbReference type="InParanoid" id="T0PPL2"/>
<keyword evidence="1" id="KW-0812">Transmembrane</keyword>
<proteinExistence type="predicted"/>
<feature type="transmembrane region" description="Helical" evidence="1">
    <location>
        <begin position="45"/>
        <end position="63"/>
    </location>
</feature>
<keyword evidence="1" id="KW-0472">Membrane</keyword>
<feature type="transmembrane region" description="Helical" evidence="1">
    <location>
        <begin position="171"/>
        <end position="196"/>
    </location>
</feature>
<keyword evidence="1" id="KW-1133">Transmembrane helix</keyword>
<dbReference type="VEuPathDB" id="FungiDB:SDRG_14825"/>
<protein>
    <submittedName>
        <fullName evidence="2">Uncharacterized protein</fullName>
    </submittedName>
</protein>
<evidence type="ECO:0000256" key="1">
    <source>
        <dbReference type="SAM" id="Phobius"/>
    </source>
</evidence>
<organism evidence="2 3">
    <name type="scientific">Saprolegnia diclina (strain VS20)</name>
    <dbReference type="NCBI Taxonomy" id="1156394"/>
    <lineage>
        <taxon>Eukaryota</taxon>
        <taxon>Sar</taxon>
        <taxon>Stramenopiles</taxon>
        <taxon>Oomycota</taxon>
        <taxon>Saprolegniomycetes</taxon>
        <taxon>Saprolegniales</taxon>
        <taxon>Saprolegniaceae</taxon>
        <taxon>Saprolegnia</taxon>
    </lineage>
</organism>
<keyword evidence="3" id="KW-1185">Reference proteome</keyword>
<sequence length="221" mass="23752">MSTNDTTTTTTALPKLRPIRDAVPDMEALQVAAQTKDRHATCRHVILLIVLAFIGTFVGLALYNNSAASTRYHAPSFAYNATQCKACGAETTKNGSVITVDAPRCPPSFFPEVAYAMQYCPVAVGAPYCCCPTIAHDRVGFVGSCPSRRATTCDCQFDRTSEGDAASYRALYNYAISFGVICLILLSAWCCLLPCFHRAMDKREKLAPTAKDAAVVASSAV</sequence>
<evidence type="ECO:0000313" key="3">
    <source>
        <dbReference type="Proteomes" id="UP000030762"/>
    </source>
</evidence>
<dbReference type="Proteomes" id="UP000030762">
    <property type="component" value="Unassembled WGS sequence"/>
</dbReference>
<name>T0PPL2_SAPDV</name>
<accession>T0PPL2</accession>
<reference evidence="2 3" key="1">
    <citation type="submission" date="2012-04" db="EMBL/GenBank/DDBJ databases">
        <title>The Genome Sequence of Saprolegnia declina VS20.</title>
        <authorList>
            <consortium name="The Broad Institute Genome Sequencing Platform"/>
            <person name="Russ C."/>
            <person name="Nusbaum C."/>
            <person name="Tyler B."/>
            <person name="van West P."/>
            <person name="Dieguez-Uribeondo J."/>
            <person name="de Bruijn I."/>
            <person name="Tripathy S."/>
            <person name="Jiang R."/>
            <person name="Young S.K."/>
            <person name="Zeng Q."/>
            <person name="Gargeya S."/>
            <person name="Fitzgerald M."/>
            <person name="Haas B."/>
            <person name="Abouelleil A."/>
            <person name="Alvarado L."/>
            <person name="Arachchi H.M."/>
            <person name="Berlin A."/>
            <person name="Chapman S.B."/>
            <person name="Goldberg J."/>
            <person name="Griggs A."/>
            <person name="Gujja S."/>
            <person name="Hansen M."/>
            <person name="Howarth C."/>
            <person name="Imamovic A."/>
            <person name="Larimer J."/>
            <person name="McCowen C."/>
            <person name="Montmayeur A."/>
            <person name="Murphy C."/>
            <person name="Neiman D."/>
            <person name="Pearson M."/>
            <person name="Priest M."/>
            <person name="Roberts A."/>
            <person name="Saif S."/>
            <person name="Shea T."/>
            <person name="Sisk P."/>
            <person name="Sykes S."/>
            <person name="Wortman J."/>
            <person name="Nusbaum C."/>
            <person name="Birren B."/>
        </authorList>
    </citation>
    <scope>NUCLEOTIDE SEQUENCE [LARGE SCALE GENOMIC DNA]</scope>
    <source>
        <strain evidence="2 3">VS20</strain>
    </source>
</reference>
<dbReference type="AlphaFoldDB" id="T0PPL2"/>
<gene>
    <name evidence="2" type="ORF">SDRG_14825</name>
</gene>
<evidence type="ECO:0000313" key="2">
    <source>
        <dbReference type="EMBL" id="EQC27384.1"/>
    </source>
</evidence>
<dbReference type="GeneID" id="19955552"/>